<evidence type="ECO:0000256" key="11">
    <source>
        <dbReference type="SAM" id="Phobius"/>
    </source>
</evidence>
<dbReference type="HOGENOM" id="CLU_1072515_0_0_7"/>
<dbReference type="STRING" id="177437.HRM2_27690"/>
<evidence type="ECO:0000256" key="3">
    <source>
        <dbReference type="ARBA" id="ARBA00022475"/>
    </source>
</evidence>
<keyword evidence="4" id="KW-0488">Methylation</keyword>
<dbReference type="eggNOG" id="COG4970">
    <property type="taxonomic scope" value="Bacteria"/>
</dbReference>
<evidence type="ECO:0000256" key="2">
    <source>
        <dbReference type="ARBA" id="ARBA00021549"/>
    </source>
</evidence>
<evidence type="ECO:0000256" key="10">
    <source>
        <dbReference type="ARBA" id="ARBA00030775"/>
    </source>
</evidence>
<evidence type="ECO:0000256" key="7">
    <source>
        <dbReference type="ARBA" id="ARBA00022989"/>
    </source>
</evidence>
<reference evidence="13 14" key="1">
    <citation type="journal article" date="2009" name="Environ. Microbiol.">
        <title>Genome sequence of Desulfobacterium autotrophicum HRM2, a marine sulfate reducer oxidizing organic carbon completely to carbon dioxide.</title>
        <authorList>
            <person name="Strittmatter A.W."/>
            <person name="Liesegang H."/>
            <person name="Rabus R."/>
            <person name="Decker I."/>
            <person name="Amann J."/>
            <person name="Andres S."/>
            <person name="Henne A."/>
            <person name="Fricke W.F."/>
            <person name="Martinez-Arias R."/>
            <person name="Bartels D."/>
            <person name="Goesmann A."/>
            <person name="Krause L."/>
            <person name="Puehler A."/>
            <person name="Klenk H.P."/>
            <person name="Richter M."/>
            <person name="Schuler M."/>
            <person name="Gloeckner F.O."/>
            <person name="Meyerdierks A."/>
            <person name="Gottschalk G."/>
            <person name="Amann R."/>
        </authorList>
    </citation>
    <scope>NUCLEOTIDE SEQUENCE [LARGE SCALE GENOMIC DNA]</scope>
    <source>
        <strain evidence="14">ATCC 43914 / DSM 3382 / HRM2</strain>
    </source>
</reference>
<protein>
    <recommendedName>
        <fullName evidence="2">Type II secretion system protein H</fullName>
    </recommendedName>
    <alternativeName>
        <fullName evidence="10">General secretion pathway protein H</fullName>
    </alternativeName>
</protein>
<proteinExistence type="inferred from homology"/>
<dbReference type="AlphaFoldDB" id="C0QJ46"/>
<dbReference type="Gene3D" id="3.30.700.10">
    <property type="entry name" value="Glycoprotein, Type 4 Pilin"/>
    <property type="match status" value="1"/>
</dbReference>
<keyword evidence="14" id="KW-1185">Reference proteome</keyword>
<keyword evidence="3" id="KW-1003">Cell membrane</keyword>
<evidence type="ECO:0000259" key="12">
    <source>
        <dbReference type="Pfam" id="PF12019"/>
    </source>
</evidence>
<accession>C0QJ46</accession>
<dbReference type="GO" id="GO:0015627">
    <property type="term" value="C:type II protein secretion system complex"/>
    <property type="evidence" value="ECO:0007669"/>
    <property type="project" value="InterPro"/>
</dbReference>
<dbReference type="KEGG" id="dat:HRM2_27690"/>
<evidence type="ECO:0000256" key="5">
    <source>
        <dbReference type="ARBA" id="ARBA00022519"/>
    </source>
</evidence>
<evidence type="ECO:0000256" key="9">
    <source>
        <dbReference type="ARBA" id="ARBA00025772"/>
    </source>
</evidence>
<comment type="subcellular location">
    <subcellularLocation>
        <location evidence="1">Cell inner membrane</location>
        <topology evidence="1">Single-pass membrane protein</topology>
    </subcellularLocation>
</comment>
<dbReference type="SUPFAM" id="SSF54523">
    <property type="entry name" value="Pili subunits"/>
    <property type="match status" value="1"/>
</dbReference>
<keyword evidence="6 11" id="KW-0812">Transmembrane</keyword>
<dbReference type="Proteomes" id="UP000000442">
    <property type="component" value="Chromosome"/>
</dbReference>
<evidence type="ECO:0000256" key="8">
    <source>
        <dbReference type="ARBA" id="ARBA00023136"/>
    </source>
</evidence>
<dbReference type="Pfam" id="PF12019">
    <property type="entry name" value="GspH"/>
    <property type="match status" value="1"/>
</dbReference>
<dbReference type="NCBIfam" id="TIGR02532">
    <property type="entry name" value="IV_pilin_GFxxxE"/>
    <property type="match status" value="1"/>
</dbReference>
<gene>
    <name evidence="13" type="primary">fimT</name>
    <name evidence="13" type="ordered locus">HRM2_27690</name>
</gene>
<feature type="transmembrane region" description="Helical" evidence="11">
    <location>
        <begin position="79"/>
        <end position="105"/>
    </location>
</feature>
<keyword evidence="5" id="KW-0997">Cell inner membrane</keyword>
<keyword evidence="7 11" id="KW-1133">Transmembrane helix</keyword>
<name>C0QJ46_DESAH</name>
<feature type="domain" description="General secretion pathway GspH" evidence="12">
    <location>
        <begin position="116"/>
        <end position="245"/>
    </location>
</feature>
<dbReference type="Pfam" id="PF07963">
    <property type="entry name" value="N_methyl"/>
    <property type="match status" value="1"/>
</dbReference>
<dbReference type="InterPro" id="IPR045584">
    <property type="entry name" value="Pilin-like"/>
</dbReference>
<dbReference type="EMBL" id="CP001087">
    <property type="protein sequence ID" value="ACN15859.1"/>
    <property type="molecule type" value="Genomic_DNA"/>
</dbReference>
<evidence type="ECO:0000313" key="13">
    <source>
        <dbReference type="EMBL" id="ACN15859.1"/>
    </source>
</evidence>
<comment type="similarity">
    <text evidence="9">Belongs to the GSP H family.</text>
</comment>
<evidence type="ECO:0000313" key="14">
    <source>
        <dbReference type="Proteomes" id="UP000000442"/>
    </source>
</evidence>
<dbReference type="GO" id="GO:0005886">
    <property type="term" value="C:plasma membrane"/>
    <property type="evidence" value="ECO:0007669"/>
    <property type="project" value="UniProtKB-SubCell"/>
</dbReference>
<dbReference type="InterPro" id="IPR022346">
    <property type="entry name" value="T2SS_GspH"/>
</dbReference>
<dbReference type="GO" id="GO:0015628">
    <property type="term" value="P:protein secretion by the type II secretion system"/>
    <property type="evidence" value="ECO:0007669"/>
    <property type="project" value="InterPro"/>
</dbReference>
<evidence type="ECO:0000256" key="6">
    <source>
        <dbReference type="ARBA" id="ARBA00022692"/>
    </source>
</evidence>
<keyword evidence="8 11" id="KW-0472">Membrane</keyword>
<evidence type="ECO:0000256" key="1">
    <source>
        <dbReference type="ARBA" id="ARBA00004377"/>
    </source>
</evidence>
<organism evidence="13 14">
    <name type="scientific">Desulforapulum autotrophicum (strain ATCC 43914 / DSM 3382 / VKM B-1955 / HRM2)</name>
    <name type="common">Desulfobacterium autotrophicum</name>
    <dbReference type="NCBI Taxonomy" id="177437"/>
    <lineage>
        <taxon>Bacteria</taxon>
        <taxon>Pseudomonadati</taxon>
        <taxon>Thermodesulfobacteriota</taxon>
        <taxon>Desulfobacteria</taxon>
        <taxon>Desulfobacterales</taxon>
        <taxon>Desulfobacteraceae</taxon>
        <taxon>Desulforapulum</taxon>
    </lineage>
</organism>
<evidence type="ECO:0000256" key="4">
    <source>
        <dbReference type="ARBA" id="ARBA00022481"/>
    </source>
</evidence>
<sequence length="259" mass="29356">MFTVFRFMSLKWLNIDVLIFFDWMKKRKCKLKVVVLTVIICKNQNLIVRLHYSCNFDLTTYMGICFRMVLNHTLKERQWGFTLLELLIVIAILSILTAIAVPSIIKRIPDYRLKSAARDVVSCLQQAKMRAVKDNSDVVIALDPANNHYIAYVDMVKAASGNPPVFDFDGTDPDDFKIMEKIMPAGVDFYNSSFQTHGASALTYVSFDSRGMPSQIDGGTGFGNGSIFMKNNNSLYLRVIVNLSGNIRIQKSMDGTNWH</sequence>
<dbReference type="InterPro" id="IPR012902">
    <property type="entry name" value="N_methyl_site"/>
</dbReference>